<protein>
    <recommendedName>
        <fullName evidence="2">Ribosomal RNA methyltransferase FtsJ domain-containing protein</fullName>
    </recommendedName>
</protein>
<name>A0A6C0IQE7_9ZZZZ</name>
<evidence type="ECO:0008006" key="2">
    <source>
        <dbReference type="Google" id="ProtNLM"/>
    </source>
</evidence>
<reference evidence="1" key="1">
    <citation type="journal article" date="2020" name="Nature">
        <title>Giant virus diversity and host interactions through global metagenomics.</title>
        <authorList>
            <person name="Schulz F."/>
            <person name="Roux S."/>
            <person name="Paez-Espino D."/>
            <person name="Jungbluth S."/>
            <person name="Walsh D.A."/>
            <person name="Denef V.J."/>
            <person name="McMahon K.D."/>
            <person name="Konstantinidis K.T."/>
            <person name="Eloe-Fadrosh E.A."/>
            <person name="Kyrpides N.C."/>
            <person name="Woyke T."/>
        </authorList>
    </citation>
    <scope>NUCLEOTIDE SEQUENCE</scope>
    <source>
        <strain evidence="1">GVMAG-M-3300024258-14</strain>
    </source>
</reference>
<accession>A0A6C0IQE7</accession>
<proteinExistence type="predicted"/>
<dbReference type="EMBL" id="MN740210">
    <property type="protein sequence ID" value="QHT93743.1"/>
    <property type="molecule type" value="Genomic_DNA"/>
</dbReference>
<dbReference type="AlphaFoldDB" id="A0A6C0IQE7"/>
<evidence type="ECO:0000313" key="1">
    <source>
        <dbReference type="EMBL" id="QHT93743.1"/>
    </source>
</evidence>
<sequence length="359" mass="43499">MSFILPSNKFEILISPIIELNNHDSYYNTIKPTPSYEGVLYEKLKNNYKSFFNDAKCDWYEKDNIEEQLSFLYNNTMDDTKITNDNYDNSMFYEMNEFIIKHNIFKHNIFKKNNVFIISKYTNEILDAIKQNNIEYEKYFSFNSYDDNFSENIRPKEDIFEFMIFDILLEKDFFYKNLVTSIMIILNYLKKNGKCIFKIDFEIYSKISEFIYFLSYLFENISIVQLECSNGISLYIQCNDFIINENRTDNYNKNIIMFFFLLNKLKSKEENKFISLFQTGVPYFFNSKLKNVKNIILQQKMEIIYNLNNYFYSNNKFNINENENENENEFFLQKLKQINKQKIKKTISWCKKYNISYSG</sequence>
<organism evidence="1">
    <name type="scientific">viral metagenome</name>
    <dbReference type="NCBI Taxonomy" id="1070528"/>
    <lineage>
        <taxon>unclassified sequences</taxon>
        <taxon>metagenomes</taxon>
        <taxon>organismal metagenomes</taxon>
    </lineage>
</organism>